<reference evidence="2 3" key="1">
    <citation type="submission" date="2019-05" db="EMBL/GenBank/DDBJ databases">
        <title>Another draft genome of Portunus trituberculatus and its Hox gene families provides insights of decapod evolution.</title>
        <authorList>
            <person name="Jeong J.-H."/>
            <person name="Song I."/>
            <person name="Kim S."/>
            <person name="Choi T."/>
            <person name="Kim D."/>
            <person name="Ryu S."/>
            <person name="Kim W."/>
        </authorList>
    </citation>
    <scope>NUCLEOTIDE SEQUENCE [LARGE SCALE GENOMIC DNA]</scope>
    <source>
        <tissue evidence="2">Muscle</tissue>
    </source>
</reference>
<evidence type="ECO:0000313" key="3">
    <source>
        <dbReference type="Proteomes" id="UP000324222"/>
    </source>
</evidence>
<feature type="compositionally biased region" description="Basic and acidic residues" evidence="1">
    <location>
        <begin position="87"/>
        <end position="101"/>
    </location>
</feature>
<dbReference type="Proteomes" id="UP000324222">
    <property type="component" value="Unassembled WGS sequence"/>
</dbReference>
<dbReference type="AlphaFoldDB" id="A0A5B7HIZ3"/>
<protein>
    <submittedName>
        <fullName evidence="2">Uncharacterized protein</fullName>
    </submittedName>
</protein>
<dbReference type="EMBL" id="VSRR010028031">
    <property type="protein sequence ID" value="MPC68564.1"/>
    <property type="molecule type" value="Genomic_DNA"/>
</dbReference>
<comment type="caution">
    <text evidence="2">The sequence shown here is derived from an EMBL/GenBank/DDBJ whole genome shotgun (WGS) entry which is preliminary data.</text>
</comment>
<gene>
    <name evidence="2" type="ORF">E2C01_062766</name>
</gene>
<evidence type="ECO:0000313" key="2">
    <source>
        <dbReference type="EMBL" id="MPC68564.1"/>
    </source>
</evidence>
<name>A0A5B7HIZ3_PORTR</name>
<feature type="compositionally biased region" description="Basic and acidic residues" evidence="1">
    <location>
        <begin position="57"/>
        <end position="67"/>
    </location>
</feature>
<sequence length="206" mass="21872">MYLALARGLERRPPGSSSSSSEECLDLPSAAGRSWGPGDPRRDKDRCAASRSSPVVSREREGSDPRRARPGGPDPGARRAPSPPARLWERRPSRLEERRPSGAEVVAARRGAAASCAAPSSIRALLRELAGCARRVDRRPAELDQSSGLPAPPPSSSWRVGRLDRCVSRLEERLASASSRLLVSSCIGVLIRRRGTAGAPAGTAAP</sequence>
<keyword evidence="3" id="KW-1185">Reference proteome</keyword>
<organism evidence="2 3">
    <name type="scientific">Portunus trituberculatus</name>
    <name type="common">Swimming crab</name>
    <name type="synonym">Neptunus trituberculatus</name>
    <dbReference type="NCBI Taxonomy" id="210409"/>
    <lineage>
        <taxon>Eukaryota</taxon>
        <taxon>Metazoa</taxon>
        <taxon>Ecdysozoa</taxon>
        <taxon>Arthropoda</taxon>
        <taxon>Crustacea</taxon>
        <taxon>Multicrustacea</taxon>
        <taxon>Malacostraca</taxon>
        <taxon>Eumalacostraca</taxon>
        <taxon>Eucarida</taxon>
        <taxon>Decapoda</taxon>
        <taxon>Pleocyemata</taxon>
        <taxon>Brachyura</taxon>
        <taxon>Eubrachyura</taxon>
        <taxon>Portunoidea</taxon>
        <taxon>Portunidae</taxon>
        <taxon>Portuninae</taxon>
        <taxon>Portunus</taxon>
    </lineage>
</organism>
<proteinExistence type="predicted"/>
<feature type="region of interest" description="Disordered" evidence="1">
    <location>
        <begin position="138"/>
        <end position="160"/>
    </location>
</feature>
<feature type="compositionally biased region" description="Low complexity" evidence="1">
    <location>
        <begin position="14"/>
        <end position="29"/>
    </location>
</feature>
<accession>A0A5B7HIZ3</accession>
<evidence type="ECO:0000256" key="1">
    <source>
        <dbReference type="SAM" id="MobiDB-lite"/>
    </source>
</evidence>
<feature type="region of interest" description="Disordered" evidence="1">
    <location>
        <begin position="1"/>
        <end position="105"/>
    </location>
</feature>
<feature type="compositionally biased region" description="Basic and acidic residues" evidence="1">
    <location>
        <begin position="39"/>
        <end position="48"/>
    </location>
</feature>